<organism evidence="14 15">
    <name type="scientific">Candidatus Endolissoclinum faulkneri L5</name>
    <dbReference type="NCBI Taxonomy" id="1401328"/>
    <lineage>
        <taxon>Bacteria</taxon>
        <taxon>Pseudomonadati</taxon>
        <taxon>Pseudomonadota</taxon>
        <taxon>Alphaproteobacteria</taxon>
        <taxon>Rhodospirillales</taxon>
        <taxon>Rhodospirillaceae</taxon>
        <taxon>Candidatus Endolissoclinum</taxon>
    </lineage>
</organism>
<dbReference type="NCBIfam" id="TIGR01982">
    <property type="entry name" value="UbiB"/>
    <property type="match status" value="1"/>
</dbReference>
<proteinExistence type="inferred from homology"/>
<dbReference type="PANTHER" id="PTHR10566:SF113">
    <property type="entry name" value="PROTEIN ACTIVITY OF BC1 COMPLEX KINASE 7, CHLOROPLASTIC"/>
    <property type="match status" value="1"/>
</dbReference>
<evidence type="ECO:0000256" key="3">
    <source>
        <dbReference type="ARBA" id="ARBA00022475"/>
    </source>
</evidence>
<keyword evidence="6" id="KW-0831">Ubiquinone biosynthesis</keyword>
<keyword evidence="5" id="KW-0808">Transferase</keyword>
<reference evidence="14 15" key="1">
    <citation type="journal article" date="2013" name="PLoS ONE">
        <title>Bacterial endosymbiosis in a chordate host: long-term co-evolution and conservation of secondary metabolism.</title>
        <authorList>
            <person name="Kwan J.C."/>
            <person name="Schmidt E.W."/>
        </authorList>
    </citation>
    <scope>NUCLEOTIDE SEQUENCE [LARGE SCALE GENOMIC DNA]</scope>
    <source>
        <strain evidence="15">faulkneri L5</strain>
    </source>
</reference>
<evidence type="ECO:0000256" key="8">
    <source>
        <dbReference type="ARBA" id="ARBA00022741"/>
    </source>
</evidence>
<evidence type="ECO:0000313" key="14">
    <source>
        <dbReference type="EMBL" id="AHC73656.1"/>
    </source>
</evidence>
<dbReference type="Pfam" id="PF03109">
    <property type="entry name" value="ABC1"/>
    <property type="match status" value="1"/>
</dbReference>
<dbReference type="eggNOG" id="COG0661">
    <property type="taxonomic scope" value="Bacteria"/>
</dbReference>
<evidence type="ECO:0000256" key="11">
    <source>
        <dbReference type="ARBA" id="ARBA00022989"/>
    </source>
</evidence>
<dbReference type="InterPro" id="IPR050154">
    <property type="entry name" value="UbiB_kinase"/>
</dbReference>
<name>V9TST6_9PROT</name>
<keyword evidence="8" id="KW-0547">Nucleotide-binding</keyword>
<feature type="domain" description="Protein kinase" evidence="13">
    <location>
        <begin position="125"/>
        <end position="500"/>
    </location>
</feature>
<comment type="pathway">
    <text evidence="1">Cofactor biosynthesis; ubiquinone biosynthesis [regulation].</text>
</comment>
<dbReference type="Proteomes" id="UP000018700">
    <property type="component" value="Chromosome"/>
</dbReference>
<dbReference type="GO" id="GO:0004672">
    <property type="term" value="F:protein kinase activity"/>
    <property type="evidence" value="ECO:0007669"/>
    <property type="project" value="InterPro"/>
</dbReference>
<dbReference type="CDD" id="cd13972">
    <property type="entry name" value="UbiB"/>
    <property type="match status" value="1"/>
</dbReference>
<dbReference type="HOGENOM" id="CLU_006533_0_0_5"/>
<dbReference type="PANTHER" id="PTHR10566">
    <property type="entry name" value="CHAPERONE-ACTIVITY OF BC1 COMPLEX CABC1 -RELATED"/>
    <property type="match status" value="1"/>
</dbReference>
<accession>V9TST6</accession>
<evidence type="ECO:0000256" key="6">
    <source>
        <dbReference type="ARBA" id="ARBA00022688"/>
    </source>
</evidence>
<dbReference type="InterPro" id="IPR011009">
    <property type="entry name" value="Kinase-like_dom_sf"/>
</dbReference>
<dbReference type="PATRIC" id="fig|1401328.3.peg.426"/>
<dbReference type="KEGG" id="efk:P856_438"/>
<evidence type="ECO:0000256" key="2">
    <source>
        <dbReference type="ARBA" id="ARBA00009670"/>
    </source>
</evidence>
<dbReference type="InterPro" id="IPR004147">
    <property type="entry name" value="ABC1_dom"/>
</dbReference>
<dbReference type="STRING" id="1401328.P856_438"/>
<keyword evidence="12" id="KW-0472">Membrane</keyword>
<dbReference type="InterPro" id="IPR010232">
    <property type="entry name" value="UbiB"/>
</dbReference>
<sequence length="514" mass="57729">MIRSLRNLIFLLHIFLVLSKNGVFEPLETLNGAPAISNLAKIARYLRSYSITGRWGQRLAAALTQLGPTFIKLGQSLATRGDLIGEEASEDLTQLQDRLPPFDYAIARSILEHELGSPIDALFSEFNTTPVAAASIAQVHRATTKNGRKVAVKILRPYIETAIARDLNLLSWIAKILQRYLPKSHRFKPVDIINVFRDTVKIEIDLRLEAAASVELAENFVGDKSFAVAEVDWDRTTSRVFTNAWIDGFRIDDTKALAKASLEPTMLLARAAGVFFNQVFRDGFFHADMHPGNMLVSPDGVLMPVDFGIMGRLDLQTRYYLADTLASFLLGKWRTVAEVHFRMGMVPANKSIDLFTQAIRSVGEPLINKSMKEISVAKLFGQVLRIAENFDMVAQPQLLLLHKTMVMSEGVGRSLNSNVNMWDLAKPLIEEWMRENRGPEARIALISADIVRGIKQMPSLIRQADKALGYMKDGSIKLHPDTMRLILQTRTQLSYWHILLAFAAGWTFGRYTIF</sequence>
<evidence type="ECO:0000256" key="5">
    <source>
        <dbReference type="ARBA" id="ARBA00022679"/>
    </source>
</evidence>
<evidence type="ECO:0000256" key="12">
    <source>
        <dbReference type="ARBA" id="ARBA00023136"/>
    </source>
</evidence>
<evidence type="ECO:0000313" key="15">
    <source>
        <dbReference type="Proteomes" id="UP000018700"/>
    </source>
</evidence>
<dbReference type="InterPro" id="IPR000719">
    <property type="entry name" value="Prot_kinase_dom"/>
</dbReference>
<evidence type="ECO:0000256" key="7">
    <source>
        <dbReference type="ARBA" id="ARBA00022692"/>
    </source>
</evidence>
<dbReference type="EMBL" id="CP006745">
    <property type="protein sequence ID" value="AHC73656.1"/>
    <property type="molecule type" value="Genomic_DNA"/>
</dbReference>
<dbReference type="OrthoDB" id="9795390at2"/>
<evidence type="ECO:0000256" key="9">
    <source>
        <dbReference type="ARBA" id="ARBA00022777"/>
    </source>
</evidence>
<evidence type="ECO:0000259" key="13">
    <source>
        <dbReference type="PROSITE" id="PS50011"/>
    </source>
</evidence>
<dbReference type="PROSITE" id="PS50011">
    <property type="entry name" value="PROTEIN_KINASE_DOM"/>
    <property type="match status" value="1"/>
</dbReference>
<gene>
    <name evidence="14" type="primary">ubiB</name>
    <name evidence="14" type="ORF">P856_438</name>
</gene>
<dbReference type="UniPathway" id="UPA00232"/>
<keyword evidence="3" id="KW-1003">Cell membrane</keyword>
<evidence type="ECO:0000256" key="1">
    <source>
        <dbReference type="ARBA" id="ARBA00005020"/>
    </source>
</evidence>
<dbReference type="SUPFAM" id="SSF56112">
    <property type="entry name" value="Protein kinase-like (PK-like)"/>
    <property type="match status" value="1"/>
</dbReference>
<keyword evidence="7" id="KW-0812">Transmembrane</keyword>
<dbReference type="GO" id="GO:0006744">
    <property type="term" value="P:ubiquinone biosynthetic process"/>
    <property type="evidence" value="ECO:0007669"/>
    <property type="project" value="UniProtKB-UniPathway"/>
</dbReference>
<protein>
    <submittedName>
        <fullName evidence="14">2-polyprenylphenol 6-hydroxylase</fullName>
    </submittedName>
</protein>
<dbReference type="RefSeq" id="WP_025300535.1">
    <property type="nucleotide sequence ID" value="NZ_CP006745.1"/>
</dbReference>
<comment type="similarity">
    <text evidence="2">Belongs to the protein kinase superfamily. ADCK protein kinase family.</text>
</comment>
<keyword evidence="4" id="KW-0997">Cell inner membrane</keyword>
<dbReference type="GO" id="GO:0005524">
    <property type="term" value="F:ATP binding"/>
    <property type="evidence" value="ECO:0007669"/>
    <property type="project" value="UniProtKB-KW"/>
</dbReference>
<keyword evidence="10" id="KW-0067">ATP-binding</keyword>
<keyword evidence="11" id="KW-1133">Transmembrane helix</keyword>
<evidence type="ECO:0000256" key="4">
    <source>
        <dbReference type="ARBA" id="ARBA00022519"/>
    </source>
</evidence>
<evidence type="ECO:0000256" key="10">
    <source>
        <dbReference type="ARBA" id="ARBA00022840"/>
    </source>
</evidence>
<keyword evidence="9" id="KW-0418">Kinase</keyword>
<keyword evidence="15" id="KW-1185">Reference proteome</keyword>
<dbReference type="InterPro" id="IPR045308">
    <property type="entry name" value="UbiB_bact"/>
</dbReference>
<dbReference type="AlphaFoldDB" id="V9TST6"/>